<proteinExistence type="predicted"/>
<keyword evidence="2" id="KW-1185">Reference proteome</keyword>
<name>A0ABQ9H4Z9_9NEOP</name>
<evidence type="ECO:0000313" key="1">
    <source>
        <dbReference type="EMBL" id="KAJ8879339.1"/>
    </source>
</evidence>
<accession>A0ABQ9H4Z9</accession>
<dbReference type="Proteomes" id="UP001159363">
    <property type="component" value="Chromosome 6"/>
</dbReference>
<organism evidence="1 2">
    <name type="scientific">Dryococelus australis</name>
    <dbReference type="NCBI Taxonomy" id="614101"/>
    <lineage>
        <taxon>Eukaryota</taxon>
        <taxon>Metazoa</taxon>
        <taxon>Ecdysozoa</taxon>
        <taxon>Arthropoda</taxon>
        <taxon>Hexapoda</taxon>
        <taxon>Insecta</taxon>
        <taxon>Pterygota</taxon>
        <taxon>Neoptera</taxon>
        <taxon>Polyneoptera</taxon>
        <taxon>Phasmatodea</taxon>
        <taxon>Verophasmatodea</taxon>
        <taxon>Anareolatae</taxon>
        <taxon>Phasmatidae</taxon>
        <taxon>Eurycanthinae</taxon>
        <taxon>Dryococelus</taxon>
    </lineage>
</organism>
<comment type="caution">
    <text evidence="1">The sequence shown here is derived from an EMBL/GenBank/DDBJ whole genome shotgun (WGS) entry which is preliminary data.</text>
</comment>
<gene>
    <name evidence="1" type="ORF">PR048_019947</name>
</gene>
<evidence type="ECO:0000313" key="2">
    <source>
        <dbReference type="Proteomes" id="UP001159363"/>
    </source>
</evidence>
<sequence length="74" mass="8153">MEHLGLLGHIRCQQDGVAGPDMTSCDNALRGSLNTSSPKRGTRLLRNSNKLFEMHLLPSHQPCYEGFYIVPGGE</sequence>
<dbReference type="EMBL" id="JARBHB010000007">
    <property type="protein sequence ID" value="KAJ8879339.1"/>
    <property type="molecule type" value="Genomic_DNA"/>
</dbReference>
<protein>
    <submittedName>
        <fullName evidence="1">Uncharacterized protein</fullName>
    </submittedName>
</protein>
<reference evidence="1 2" key="1">
    <citation type="submission" date="2023-02" db="EMBL/GenBank/DDBJ databases">
        <title>LHISI_Scaffold_Assembly.</title>
        <authorList>
            <person name="Stuart O.P."/>
            <person name="Cleave R."/>
            <person name="Magrath M.J.L."/>
            <person name="Mikheyev A.S."/>
        </authorList>
    </citation>
    <scope>NUCLEOTIDE SEQUENCE [LARGE SCALE GENOMIC DNA]</scope>
    <source>
        <strain evidence="1">Daus_M_001</strain>
        <tissue evidence="1">Leg muscle</tissue>
    </source>
</reference>